<evidence type="ECO:0000313" key="2">
    <source>
        <dbReference type="Proteomes" id="UP000019151"/>
    </source>
</evidence>
<dbReference type="RefSeq" id="WP_148306294.1">
    <property type="nucleotide sequence ID" value="NZ_CP007128.1"/>
</dbReference>
<reference evidence="1 2" key="1">
    <citation type="journal article" date="2014" name="Genome Announc.">
        <title>Genome Sequence and Methylome of Soil Bacterium Gemmatirosa kalamazoonensis KBS708T, a Member of the Rarely Cultivated Gemmatimonadetes Phylum.</title>
        <authorList>
            <person name="Debruyn J.M."/>
            <person name="Radosevich M."/>
            <person name="Wommack K.E."/>
            <person name="Polson S.W."/>
            <person name="Hauser L.J."/>
            <person name="Fawaz M.N."/>
            <person name="Korlach J."/>
            <person name="Tsai Y.C."/>
        </authorList>
    </citation>
    <scope>NUCLEOTIDE SEQUENCE [LARGE SCALE GENOMIC DNA]</scope>
    <source>
        <strain evidence="1 2">KBS708</strain>
    </source>
</reference>
<keyword evidence="2" id="KW-1185">Reference proteome</keyword>
<name>W0RGY6_9BACT</name>
<proteinExistence type="predicted"/>
<evidence type="ECO:0000313" key="1">
    <source>
        <dbReference type="EMBL" id="AHG90046.1"/>
    </source>
</evidence>
<protein>
    <submittedName>
        <fullName evidence="1">Uncharacterized protein</fullName>
    </submittedName>
</protein>
<organism evidence="1 2">
    <name type="scientific">Gemmatirosa kalamazoonensis</name>
    <dbReference type="NCBI Taxonomy" id="861299"/>
    <lineage>
        <taxon>Bacteria</taxon>
        <taxon>Pseudomonadati</taxon>
        <taxon>Gemmatimonadota</taxon>
        <taxon>Gemmatimonadia</taxon>
        <taxon>Gemmatimonadales</taxon>
        <taxon>Gemmatimonadaceae</taxon>
        <taxon>Gemmatirosa</taxon>
    </lineage>
</organism>
<sequence>MTTPSARRTSKTFELVPYDPALGDAITAFNARLDAGGAPPEYRLHAGPGPIYIRNQQHGIVEERLFVVDEGQVRGGVHLQVQPFWVDGAVQTVANIQLPLSEGIVDRQFAFLGMWIIKQVVRRYPRCFALGMGGTDRPLPQLLHAMQWAVWPVPFQFRLANVGRCVRELRALGPAWRRRLAGGALTATGGSLVGRAAWAALAAARTRGVARLTTRPVTAWEPWADAIWESARGAYAVIGVRDATTLRALYPTDETRVRAHALLDGGRHVGWVALSVRQMSGNVHFGNLRVGAVIDALTPPGYETAAALAATRLLLDEDVDLVVTNQSHPAWRAAFHRAAYRSARSNYILAPSPQLVPRTADFERRMLQFTRGDGDGRIHL</sequence>
<dbReference type="AlphaFoldDB" id="W0RGY6"/>
<gene>
    <name evidence="1" type="ORF">J421_2509</name>
</gene>
<dbReference type="OrthoDB" id="3078339at2"/>
<dbReference type="eggNOG" id="ENOG5030VER">
    <property type="taxonomic scope" value="Bacteria"/>
</dbReference>
<dbReference type="InParanoid" id="W0RGY6"/>
<dbReference type="Proteomes" id="UP000019151">
    <property type="component" value="Chromosome"/>
</dbReference>
<dbReference type="EMBL" id="CP007128">
    <property type="protein sequence ID" value="AHG90046.1"/>
    <property type="molecule type" value="Genomic_DNA"/>
</dbReference>
<dbReference type="KEGG" id="gba:J421_2509"/>
<dbReference type="HOGENOM" id="CLU_727163_0_0_0"/>
<accession>W0RGY6</accession>